<feature type="domain" description="HTH cro/C1-type" evidence="2">
    <location>
        <begin position="13"/>
        <end position="68"/>
    </location>
</feature>
<dbReference type="eggNOG" id="COG1396">
    <property type="taxonomic scope" value="Bacteria"/>
</dbReference>
<keyword evidence="4" id="KW-1185">Reference proteome</keyword>
<organism evidence="3 4">
    <name type="scientific">Streptomyces clavuligerus</name>
    <dbReference type="NCBI Taxonomy" id="1901"/>
    <lineage>
        <taxon>Bacteria</taxon>
        <taxon>Bacillati</taxon>
        <taxon>Actinomycetota</taxon>
        <taxon>Actinomycetes</taxon>
        <taxon>Kitasatosporales</taxon>
        <taxon>Streptomycetaceae</taxon>
        <taxon>Streptomyces</taxon>
    </lineage>
</organism>
<evidence type="ECO:0000313" key="4">
    <source>
        <dbReference type="Proteomes" id="UP000002357"/>
    </source>
</evidence>
<dbReference type="SMART" id="SM00530">
    <property type="entry name" value="HTH_XRE"/>
    <property type="match status" value="1"/>
</dbReference>
<evidence type="ECO:0000313" key="3">
    <source>
        <dbReference type="EMBL" id="EFG04446.2"/>
    </source>
</evidence>
<dbReference type="GeneID" id="93734054"/>
<dbReference type="SUPFAM" id="SSF52540">
    <property type="entry name" value="P-loop containing nucleoside triphosphate hydrolases"/>
    <property type="match status" value="1"/>
</dbReference>
<evidence type="ECO:0000256" key="1">
    <source>
        <dbReference type="SAM" id="MobiDB-lite"/>
    </source>
</evidence>
<dbReference type="PANTHER" id="PTHR47691:SF3">
    <property type="entry name" value="HTH-TYPE TRANSCRIPTIONAL REGULATOR RV0890C-RELATED"/>
    <property type="match status" value="1"/>
</dbReference>
<dbReference type="eggNOG" id="COG3903">
    <property type="taxonomic scope" value="Bacteria"/>
</dbReference>
<dbReference type="InterPro" id="IPR027417">
    <property type="entry name" value="P-loop_NTPase"/>
</dbReference>
<dbReference type="GO" id="GO:0003677">
    <property type="term" value="F:DNA binding"/>
    <property type="evidence" value="ECO:0007669"/>
    <property type="project" value="InterPro"/>
</dbReference>
<dbReference type="PANTHER" id="PTHR47691">
    <property type="entry name" value="REGULATOR-RELATED"/>
    <property type="match status" value="1"/>
</dbReference>
<dbReference type="GO" id="GO:0043531">
    <property type="term" value="F:ADP binding"/>
    <property type="evidence" value="ECO:0007669"/>
    <property type="project" value="InterPro"/>
</dbReference>
<reference evidence="3 4" key="1">
    <citation type="journal article" date="2010" name="Genome Biol. Evol.">
        <title>The sequence of a 1.8-mb bacterial linear plasmid reveals a rich evolutionary reservoir of secondary metabolic pathways.</title>
        <authorList>
            <person name="Medema M.H."/>
            <person name="Trefzer A."/>
            <person name="Kovalchuk A."/>
            <person name="van den Berg M."/>
            <person name="Mueller U."/>
            <person name="Heijne W."/>
            <person name="Wu L."/>
            <person name="Alam M.T."/>
            <person name="Ronning C.M."/>
            <person name="Nierman W.C."/>
            <person name="Bovenberg R.A.L."/>
            <person name="Breitling R."/>
            <person name="Takano E."/>
        </authorList>
    </citation>
    <scope>NUCLEOTIDE SEQUENCE [LARGE SCALE GENOMIC DNA]</scope>
    <source>
        <strain evidence="4">ATCC 27064 / DSM 738 / JCM 4710 / NBRC 13307 / NCIMB 12785 / NRRL 3585 / VKM Ac-602</strain>
        <plasmid evidence="3">pSCL4</plasmid>
    </source>
</reference>
<dbReference type="InterPro" id="IPR011990">
    <property type="entry name" value="TPR-like_helical_dom_sf"/>
</dbReference>
<dbReference type="Gene3D" id="3.40.50.300">
    <property type="entry name" value="P-loop containing nucleotide triphosphate hydrolases"/>
    <property type="match status" value="1"/>
</dbReference>
<dbReference type="Pfam" id="PF13560">
    <property type="entry name" value="HTH_31"/>
    <property type="match status" value="1"/>
</dbReference>
<sequence length="765" mass="82669">MTRSTPGEFGQRLRALRLGAGLSQEQLAHSAGLSVRALANMERGRTTGPQRQSVQALARALGLNADRTRSLEDAAVPGRQRVRPAAGPAPSGTLSLPRDAGDFTARAAALTTLEHLADSAETGGPSVAVVAGAPGLGKTAFAVHAAHRLAPRFPDGQYCLDLRAMDTEPVRPDEALLRLLAAFGVAGQAVPRSLEDRAGLLRSLTATRRLLLVLDNAAHENQIRPLLPGSGTSLTIITSRKSLTGLEAVHRVDLPLLRREEAVALLTRIVGPERVAREAQAARDLADRCGRLPLALRIAGQRLAARPHETLGKLAALLSHEECRLDLLQTGDLRVRAAFTLSYQQLDDASRLLLRRCALAAGPDVSPETAALLADIPLRDARLRLEELCDRGLLQTDPAAERYGFHDLLGLFAAERMTAEDDPPARDAALDRLSRWMLARATATALHFDAERHDAPTGDPDPATAPAGRDQARAWLEAERNQWLAALHHAHAAGRHRQVLDTALAMHWFSDLTQHWRQWVDVFGIGVDAARALGSPHEEATHLNYLAWAHNRCAHNPLAALEAADAALSVARACDDPLQTGWALGCGAGALRRLGRIDEAIARLDESADCHRDNLTLQGRLALLTTLNTLGEALRGHGRADQATAVHRRSLEICEEGVLHQVAPHLRAIYRAVTLQHLGNDHAALGRWQEAEAPLRQALAVFESLDMPGWAGPAQLELGCVLRRLDHPDEARAALAAALRTLTAHHHPRQAEAATELHTLDHARH</sequence>
<dbReference type="Pfam" id="PF13424">
    <property type="entry name" value="TPR_12"/>
    <property type="match status" value="2"/>
</dbReference>
<dbReference type="EMBL" id="CM000914">
    <property type="protein sequence ID" value="EFG04446.2"/>
    <property type="molecule type" value="Genomic_DNA"/>
</dbReference>
<dbReference type="CDD" id="cd00093">
    <property type="entry name" value="HTH_XRE"/>
    <property type="match status" value="1"/>
</dbReference>
<dbReference type="Proteomes" id="UP000002357">
    <property type="component" value="Plasmid pSCL4"/>
</dbReference>
<dbReference type="SMART" id="SM00028">
    <property type="entry name" value="TPR"/>
    <property type="match status" value="4"/>
</dbReference>
<name>D5SKK3_STRCL</name>
<geneLocation type="plasmid" evidence="3 4">
    <name>pSCL4</name>
</geneLocation>
<dbReference type="PRINTS" id="PR00364">
    <property type="entry name" value="DISEASERSIST"/>
</dbReference>
<feature type="region of interest" description="Disordered" evidence="1">
    <location>
        <begin position="79"/>
        <end position="98"/>
    </location>
</feature>
<proteinExistence type="predicted"/>
<protein>
    <submittedName>
        <fullName evidence="3">Regulatory protein</fullName>
    </submittedName>
</protein>
<dbReference type="Gene3D" id="1.10.260.40">
    <property type="entry name" value="lambda repressor-like DNA-binding domains"/>
    <property type="match status" value="1"/>
</dbReference>
<dbReference type="PROSITE" id="PS50943">
    <property type="entry name" value="HTH_CROC1"/>
    <property type="match status" value="1"/>
</dbReference>
<dbReference type="InterPro" id="IPR010982">
    <property type="entry name" value="Lambda_DNA-bd_dom_sf"/>
</dbReference>
<gene>
    <name evidence="3" type="ORF">SCLAV_p0959</name>
</gene>
<dbReference type="Gene3D" id="1.25.40.10">
    <property type="entry name" value="Tetratricopeptide repeat domain"/>
    <property type="match status" value="2"/>
</dbReference>
<dbReference type="RefSeq" id="WP_003963381.1">
    <property type="nucleotide sequence ID" value="NZ_CM000914.1"/>
</dbReference>
<accession>D5SKK3</accession>
<dbReference type="InterPro" id="IPR001387">
    <property type="entry name" value="Cro/C1-type_HTH"/>
</dbReference>
<dbReference type="SUPFAM" id="SSF48452">
    <property type="entry name" value="TPR-like"/>
    <property type="match status" value="2"/>
</dbReference>
<dbReference type="SUPFAM" id="SSF47413">
    <property type="entry name" value="lambda repressor-like DNA-binding domains"/>
    <property type="match status" value="1"/>
</dbReference>
<dbReference type="AlphaFoldDB" id="D5SKK3"/>
<dbReference type="InterPro" id="IPR019734">
    <property type="entry name" value="TPR_rpt"/>
</dbReference>
<evidence type="ECO:0000259" key="2">
    <source>
        <dbReference type="PROSITE" id="PS50943"/>
    </source>
</evidence>
<feature type="region of interest" description="Disordered" evidence="1">
    <location>
        <begin position="746"/>
        <end position="765"/>
    </location>
</feature>
<keyword evidence="3" id="KW-0614">Plasmid</keyword>
<dbReference type="OrthoDB" id="7628974at2"/>